<dbReference type="InParanoid" id="A0A0C3CNY9"/>
<dbReference type="HOGENOM" id="CLU_035918_8_0_1"/>
<protein>
    <submittedName>
        <fullName evidence="1">Uncharacterized protein</fullName>
    </submittedName>
</protein>
<feature type="non-terminal residue" evidence="1">
    <location>
        <position position="1"/>
    </location>
</feature>
<gene>
    <name evidence="1" type="ORF">SCLCIDRAFT_145827</name>
</gene>
<dbReference type="Pfam" id="PF20414">
    <property type="entry name" value="DUF6698"/>
    <property type="match status" value="1"/>
</dbReference>
<accession>A0A0C3CNY9</accession>
<dbReference type="STRING" id="1036808.A0A0C3CNY9"/>
<evidence type="ECO:0000313" key="1">
    <source>
        <dbReference type="EMBL" id="KIM50325.1"/>
    </source>
</evidence>
<proteinExistence type="predicted"/>
<sequence length="108" mass="12622">IHGMTQVTPPSVAYISTQVQFSLMSSPVFSRMDTVMDLEWFYTLLLELFKDLDEKKEVDELLVWWNRQIFPTYSNVQHPPMRNSALVRIQERCAHIKTAGNTLDANYQ</sequence>
<dbReference type="OrthoDB" id="2675119at2759"/>
<dbReference type="AlphaFoldDB" id="A0A0C3CNY9"/>
<dbReference type="Proteomes" id="UP000053989">
    <property type="component" value="Unassembled WGS sequence"/>
</dbReference>
<dbReference type="EMBL" id="KN822507">
    <property type="protein sequence ID" value="KIM50325.1"/>
    <property type="molecule type" value="Genomic_DNA"/>
</dbReference>
<reference evidence="1 2" key="1">
    <citation type="submission" date="2014-04" db="EMBL/GenBank/DDBJ databases">
        <authorList>
            <consortium name="DOE Joint Genome Institute"/>
            <person name="Kuo A."/>
            <person name="Kohler A."/>
            <person name="Nagy L.G."/>
            <person name="Floudas D."/>
            <person name="Copeland A."/>
            <person name="Barry K.W."/>
            <person name="Cichocki N."/>
            <person name="Veneault-Fourrey C."/>
            <person name="LaButti K."/>
            <person name="Lindquist E.A."/>
            <person name="Lipzen A."/>
            <person name="Lundell T."/>
            <person name="Morin E."/>
            <person name="Murat C."/>
            <person name="Sun H."/>
            <person name="Tunlid A."/>
            <person name="Henrissat B."/>
            <person name="Grigoriev I.V."/>
            <person name="Hibbett D.S."/>
            <person name="Martin F."/>
            <person name="Nordberg H.P."/>
            <person name="Cantor M.N."/>
            <person name="Hua S.X."/>
        </authorList>
    </citation>
    <scope>NUCLEOTIDE SEQUENCE [LARGE SCALE GENOMIC DNA]</scope>
    <source>
        <strain evidence="1 2">Foug A</strain>
    </source>
</reference>
<keyword evidence="2" id="KW-1185">Reference proteome</keyword>
<evidence type="ECO:0000313" key="2">
    <source>
        <dbReference type="Proteomes" id="UP000053989"/>
    </source>
</evidence>
<reference evidence="2" key="2">
    <citation type="submission" date="2015-01" db="EMBL/GenBank/DDBJ databases">
        <title>Evolutionary Origins and Diversification of the Mycorrhizal Mutualists.</title>
        <authorList>
            <consortium name="DOE Joint Genome Institute"/>
            <consortium name="Mycorrhizal Genomics Consortium"/>
            <person name="Kohler A."/>
            <person name="Kuo A."/>
            <person name="Nagy L.G."/>
            <person name="Floudas D."/>
            <person name="Copeland A."/>
            <person name="Barry K.W."/>
            <person name="Cichocki N."/>
            <person name="Veneault-Fourrey C."/>
            <person name="LaButti K."/>
            <person name="Lindquist E.A."/>
            <person name="Lipzen A."/>
            <person name="Lundell T."/>
            <person name="Morin E."/>
            <person name="Murat C."/>
            <person name="Riley R."/>
            <person name="Ohm R."/>
            <person name="Sun H."/>
            <person name="Tunlid A."/>
            <person name="Henrissat B."/>
            <person name="Grigoriev I.V."/>
            <person name="Hibbett D.S."/>
            <person name="Martin F."/>
        </authorList>
    </citation>
    <scope>NUCLEOTIDE SEQUENCE [LARGE SCALE GENOMIC DNA]</scope>
    <source>
        <strain evidence="2">Foug A</strain>
    </source>
</reference>
<name>A0A0C3CNY9_9AGAM</name>
<organism evidence="1 2">
    <name type="scientific">Scleroderma citrinum Foug A</name>
    <dbReference type="NCBI Taxonomy" id="1036808"/>
    <lineage>
        <taxon>Eukaryota</taxon>
        <taxon>Fungi</taxon>
        <taxon>Dikarya</taxon>
        <taxon>Basidiomycota</taxon>
        <taxon>Agaricomycotina</taxon>
        <taxon>Agaricomycetes</taxon>
        <taxon>Agaricomycetidae</taxon>
        <taxon>Boletales</taxon>
        <taxon>Sclerodermatineae</taxon>
        <taxon>Sclerodermataceae</taxon>
        <taxon>Scleroderma</taxon>
    </lineage>
</organism>
<dbReference type="InterPro" id="IPR046521">
    <property type="entry name" value="DUF6698"/>
</dbReference>